<reference evidence="1 2" key="1">
    <citation type="journal article" date="2021" name="Int. J. Syst. Evol. Microbiol.">
        <title>Clostridium zeae sp. nov., isolated from corn silage.</title>
        <authorList>
            <person name="Kobayashi H."/>
            <person name="Tanizawa Y."/>
            <person name="Yagura M."/>
            <person name="Sakamoto M."/>
            <person name="Ohkuma M."/>
            <person name="Tohno M."/>
        </authorList>
    </citation>
    <scope>NUCLEOTIDE SEQUENCE [LARGE SCALE GENOMIC DNA]</scope>
    <source>
        <strain evidence="1 2">CSC2</strain>
    </source>
</reference>
<evidence type="ECO:0008006" key="3">
    <source>
        <dbReference type="Google" id="ProtNLM"/>
    </source>
</evidence>
<keyword evidence="2" id="KW-1185">Reference proteome</keyword>
<name>A0ABQ1E5H3_9CLOT</name>
<protein>
    <recommendedName>
        <fullName evidence="3">DUF4177 domain-containing protein</fullName>
    </recommendedName>
</protein>
<organism evidence="1 2">
    <name type="scientific">Clostridium zeae</name>
    <dbReference type="NCBI Taxonomy" id="2759022"/>
    <lineage>
        <taxon>Bacteria</taxon>
        <taxon>Bacillati</taxon>
        <taxon>Bacillota</taxon>
        <taxon>Clostridia</taxon>
        <taxon>Eubacteriales</taxon>
        <taxon>Clostridiaceae</taxon>
        <taxon>Clostridium</taxon>
    </lineage>
</organism>
<dbReference type="RefSeq" id="WP_206867976.1">
    <property type="nucleotide sequence ID" value="NZ_BMBA01000001.1"/>
</dbReference>
<proteinExistence type="predicted"/>
<dbReference type="Proteomes" id="UP000663802">
    <property type="component" value="Unassembled WGS sequence"/>
</dbReference>
<dbReference type="EMBL" id="BMBA01000001">
    <property type="protein sequence ID" value="GFZ29980.1"/>
    <property type="molecule type" value="Genomic_DNA"/>
</dbReference>
<dbReference type="InterPro" id="IPR025234">
    <property type="entry name" value="YjzH-like"/>
</dbReference>
<accession>A0ABQ1E5H3</accession>
<evidence type="ECO:0000313" key="1">
    <source>
        <dbReference type="EMBL" id="GFZ29980.1"/>
    </source>
</evidence>
<dbReference type="Pfam" id="PF13783">
    <property type="entry name" value="DUF4177"/>
    <property type="match status" value="1"/>
</dbReference>
<gene>
    <name evidence="1" type="primary">yjzH</name>
    <name evidence="1" type="ORF">CSC2_05060</name>
</gene>
<comment type="caution">
    <text evidence="1">The sequence shown here is derived from an EMBL/GenBank/DDBJ whole genome shotgun (WGS) entry which is preliminary data.</text>
</comment>
<sequence length="64" mass="7606">MYKYEFVRIELKKFSLKELKTKQDYHAIIEQNAKAGWRLVQILTPPTGIYGSATHYELIFEKEV</sequence>
<evidence type="ECO:0000313" key="2">
    <source>
        <dbReference type="Proteomes" id="UP000663802"/>
    </source>
</evidence>